<dbReference type="OrthoDB" id="7648950at2759"/>
<accession>A0A232EDM9</accession>
<dbReference type="EMBL" id="NNAY01006089">
    <property type="protein sequence ID" value="OXU16457.1"/>
    <property type="molecule type" value="Genomic_DNA"/>
</dbReference>
<organism evidence="1 2">
    <name type="scientific">Trichomalopsis sarcophagae</name>
    <dbReference type="NCBI Taxonomy" id="543379"/>
    <lineage>
        <taxon>Eukaryota</taxon>
        <taxon>Metazoa</taxon>
        <taxon>Ecdysozoa</taxon>
        <taxon>Arthropoda</taxon>
        <taxon>Hexapoda</taxon>
        <taxon>Insecta</taxon>
        <taxon>Pterygota</taxon>
        <taxon>Neoptera</taxon>
        <taxon>Endopterygota</taxon>
        <taxon>Hymenoptera</taxon>
        <taxon>Apocrita</taxon>
        <taxon>Proctotrupomorpha</taxon>
        <taxon>Chalcidoidea</taxon>
        <taxon>Pteromalidae</taxon>
        <taxon>Pteromalinae</taxon>
        <taxon>Trichomalopsis</taxon>
    </lineage>
</organism>
<proteinExistence type="predicted"/>
<evidence type="ECO:0000313" key="1">
    <source>
        <dbReference type="EMBL" id="OXU16457.1"/>
    </source>
</evidence>
<dbReference type="AlphaFoldDB" id="A0A232EDM9"/>
<gene>
    <name evidence="1" type="ORF">TSAR_015761</name>
</gene>
<dbReference type="Proteomes" id="UP000215335">
    <property type="component" value="Unassembled WGS sequence"/>
</dbReference>
<reference evidence="1 2" key="1">
    <citation type="journal article" date="2017" name="Curr. Biol.">
        <title>The Evolution of Venom by Co-option of Single-Copy Genes.</title>
        <authorList>
            <person name="Martinson E.O."/>
            <person name="Mrinalini"/>
            <person name="Kelkar Y.D."/>
            <person name="Chang C.H."/>
            <person name="Werren J.H."/>
        </authorList>
    </citation>
    <scope>NUCLEOTIDE SEQUENCE [LARGE SCALE GENOMIC DNA]</scope>
    <source>
        <strain evidence="1 2">Alberta</strain>
        <tissue evidence="1">Whole body</tissue>
    </source>
</reference>
<comment type="caution">
    <text evidence="1">The sequence shown here is derived from an EMBL/GenBank/DDBJ whole genome shotgun (WGS) entry which is preliminary data.</text>
</comment>
<protein>
    <submittedName>
        <fullName evidence="1">Uncharacterized protein</fullName>
    </submittedName>
</protein>
<evidence type="ECO:0000313" key="2">
    <source>
        <dbReference type="Proteomes" id="UP000215335"/>
    </source>
</evidence>
<name>A0A232EDM9_9HYME</name>
<sequence>MSYGCGAITDGKSKLTVQISNFGNLVIEKGVYVTVTGTLLNKDEFLKVNCEDDSNIVADPIYDPQRLFTNLILHRSILIIINETDIINRKTVLYILLKVLRMKQLLSTC</sequence>
<keyword evidence="2" id="KW-1185">Reference proteome</keyword>